<dbReference type="SUPFAM" id="SSF53448">
    <property type="entry name" value="Nucleotide-diphospho-sugar transferases"/>
    <property type="match status" value="1"/>
</dbReference>
<proteinExistence type="inferred from homology"/>
<name>A0A2P8IAJ4_SACCR</name>
<comment type="similarity">
    <text evidence="1">Belongs to the glycosyltransferase 2 family.</text>
</comment>
<protein>
    <submittedName>
        <fullName evidence="3">Glycosyl transferase family 2</fullName>
    </submittedName>
</protein>
<dbReference type="InterPro" id="IPR029044">
    <property type="entry name" value="Nucleotide-diphossugar_trans"/>
</dbReference>
<dbReference type="RefSeq" id="WP_245949984.1">
    <property type="nucleotide sequence ID" value="NZ_PYAX01000005.1"/>
</dbReference>
<evidence type="ECO:0000259" key="2">
    <source>
        <dbReference type="Pfam" id="PF00535"/>
    </source>
</evidence>
<evidence type="ECO:0000313" key="4">
    <source>
        <dbReference type="Proteomes" id="UP000241118"/>
    </source>
</evidence>
<dbReference type="EMBL" id="PYAX01000005">
    <property type="protein sequence ID" value="PSL55493.1"/>
    <property type="molecule type" value="Genomic_DNA"/>
</dbReference>
<dbReference type="CDD" id="cd04179">
    <property type="entry name" value="DPM_DPG-synthase_like"/>
    <property type="match status" value="1"/>
</dbReference>
<dbReference type="InterPro" id="IPR050256">
    <property type="entry name" value="Glycosyltransferase_2"/>
</dbReference>
<reference evidence="3 4" key="1">
    <citation type="submission" date="2018-03" db="EMBL/GenBank/DDBJ databases">
        <title>Genomic Encyclopedia of Type Strains, Phase III (KMG-III): the genomes of soil and plant-associated and newly described type strains.</title>
        <authorList>
            <person name="Whitman W."/>
        </authorList>
    </citation>
    <scope>NUCLEOTIDE SEQUENCE [LARGE SCALE GENOMIC DNA]</scope>
    <source>
        <strain evidence="3 4">CGMCC 4.7097</strain>
    </source>
</reference>
<comment type="caution">
    <text evidence="3">The sequence shown here is derived from an EMBL/GenBank/DDBJ whole genome shotgun (WGS) entry which is preliminary data.</text>
</comment>
<feature type="domain" description="Glycosyltransferase 2-like" evidence="2">
    <location>
        <begin position="9"/>
        <end position="165"/>
    </location>
</feature>
<dbReference type="Pfam" id="PF00535">
    <property type="entry name" value="Glycos_transf_2"/>
    <property type="match status" value="1"/>
</dbReference>
<keyword evidence="4" id="KW-1185">Reference proteome</keyword>
<dbReference type="AlphaFoldDB" id="A0A2P8IAJ4"/>
<gene>
    <name evidence="3" type="ORF">B0I31_105456</name>
</gene>
<dbReference type="PANTHER" id="PTHR48090:SF7">
    <property type="entry name" value="RFBJ PROTEIN"/>
    <property type="match status" value="1"/>
</dbReference>
<evidence type="ECO:0000256" key="1">
    <source>
        <dbReference type="ARBA" id="ARBA00006739"/>
    </source>
</evidence>
<organism evidence="3 4">
    <name type="scientific">Saccharothrix carnea</name>
    <dbReference type="NCBI Taxonomy" id="1280637"/>
    <lineage>
        <taxon>Bacteria</taxon>
        <taxon>Bacillati</taxon>
        <taxon>Actinomycetota</taxon>
        <taxon>Actinomycetes</taxon>
        <taxon>Pseudonocardiales</taxon>
        <taxon>Pseudonocardiaceae</taxon>
        <taxon>Saccharothrix</taxon>
    </lineage>
</organism>
<dbReference type="GO" id="GO:0016740">
    <property type="term" value="F:transferase activity"/>
    <property type="evidence" value="ECO:0007669"/>
    <property type="project" value="UniProtKB-KW"/>
</dbReference>
<dbReference type="Gene3D" id="3.90.550.10">
    <property type="entry name" value="Spore Coat Polysaccharide Biosynthesis Protein SpsA, Chain A"/>
    <property type="match status" value="1"/>
</dbReference>
<accession>A0A2P8IAJ4</accession>
<keyword evidence="3" id="KW-0808">Transferase</keyword>
<dbReference type="InterPro" id="IPR001173">
    <property type="entry name" value="Glyco_trans_2-like"/>
</dbReference>
<evidence type="ECO:0000313" key="3">
    <source>
        <dbReference type="EMBL" id="PSL55493.1"/>
    </source>
</evidence>
<dbReference type="Proteomes" id="UP000241118">
    <property type="component" value="Unassembled WGS sequence"/>
</dbReference>
<dbReference type="PANTHER" id="PTHR48090">
    <property type="entry name" value="UNDECAPRENYL-PHOSPHATE 4-DEOXY-4-FORMAMIDO-L-ARABINOSE TRANSFERASE-RELATED"/>
    <property type="match status" value="1"/>
</dbReference>
<sequence length="228" mass="25637">MTDWSEVWLVVPVYNEGQVIEDVVRHARQTFPNIVCVDDGSRDNSADGIRAGGAHLVQHPVNLGQGAAIQTGIEYARRQPGAEYFVTFDADGQHRVEDVLSMLERLRSEPLDIIVGTRFHGDTAHIPWIKRVVLKTVVMLSRRTRKLGLTDAHNGLRVFNRTVAEQMNITLNGMGHASEIVEMIDHRKWRVAEEPVTILYTEYSMAKGQSLINGVNILFDTMLKSKAH</sequence>